<keyword evidence="2 4" id="KW-0479">Metal-binding</keyword>
<gene>
    <name evidence="6" type="ORF">Q5741_12715</name>
</gene>
<evidence type="ECO:0000259" key="5">
    <source>
        <dbReference type="SMART" id="SM00731"/>
    </source>
</evidence>
<dbReference type="Proteomes" id="UP001240171">
    <property type="component" value="Unassembled WGS sequence"/>
</dbReference>
<evidence type="ECO:0000256" key="2">
    <source>
        <dbReference type="ARBA" id="ARBA00022723"/>
    </source>
</evidence>
<dbReference type="RefSeq" id="WP_305024475.1">
    <property type="nucleotide sequence ID" value="NZ_JAUQTB010000006.1"/>
</dbReference>
<comment type="caution">
    <text evidence="6">The sequence shown here is derived from an EMBL/GenBank/DDBJ whole genome shotgun (WGS) entry which is preliminary data.</text>
</comment>
<comment type="similarity">
    <text evidence="4">Belongs to the SprT family.</text>
</comment>
<comment type="cofactor">
    <cofactor evidence="4">
        <name>Zn(2+)</name>
        <dbReference type="ChEBI" id="CHEBI:29105"/>
    </cofactor>
    <text evidence="4">Binds 1 zinc ion.</text>
</comment>
<dbReference type="EMBL" id="JAUQTB010000006">
    <property type="protein sequence ID" value="MDO7907274.1"/>
    <property type="molecule type" value="Genomic_DNA"/>
</dbReference>
<dbReference type="Pfam" id="PF10263">
    <property type="entry name" value="SprT-like"/>
    <property type="match status" value="1"/>
</dbReference>
<dbReference type="InterPro" id="IPR035240">
    <property type="entry name" value="SprT_Zn_ribbon"/>
</dbReference>
<keyword evidence="1 4" id="KW-0963">Cytoplasm</keyword>
<dbReference type="SMART" id="SM00731">
    <property type="entry name" value="SprT"/>
    <property type="match status" value="1"/>
</dbReference>
<sequence>MSNEELQAWVERISLDSFGVPFLHRASFNSRLSSTGGRYFMKSHNIDINPHQLAAHGREEVERIIKHELCHYHLHLRGRGYRHRDADFKQLLAQVGGSRYCQALPEGKARKTLPYRYVLKCQNCGHEYKRKRKVDVRKYRCGRCAGTLKLLTLDDKNKS</sequence>
<dbReference type="Pfam" id="PF17283">
    <property type="entry name" value="Zn_ribbon_SprT"/>
    <property type="match status" value="1"/>
</dbReference>
<dbReference type="InterPro" id="IPR023524">
    <property type="entry name" value="Uncharacterised_SprT-like"/>
</dbReference>
<feature type="active site" evidence="4">
    <location>
        <position position="68"/>
    </location>
</feature>
<name>A0ABT9CDD6_9BACL</name>
<keyword evidence="7" id="KW-1185">Reference proteome</keyword>
<protein>
    <recommendedName>
        <fullName evidence="4">Protein SprT-like</fullName>
    </recommendedName>
</protein>
<reference evidence="6 7" key="1">
    <citation type="submission" date="2023-07" db="EMBL/GenBank/DDBJ databases">
        <title>Paenibacillus sp. JX-17 nov. isolated from soil.</title>
        <authorList>
            <person name="Wan Y."/>
            <person name="Liu B."/>
        </authorList>
    </citation>
    <scope>NUCLEOTIDE SEQUENCE [LARGE SCALE GENOMIC DNA]</scope>
    <source>
        <strain evidence="6 7">JX-17</strain>
    </source>
</reference>
<comment type="subcellular location">
    <subcellularLocation>
        <location evidence="4">Cytoplasm</location>
    </subcellularLocation>
</comment>
<evidence type="ECO:0000256" key="3">
    <source>
        <dbReference type="ARBA" id="ARBA00022833"/>
    </source>
</evidence>
<feature type="domain" description="SprT-like" evidence="5">
    <location>
        <begin position="4"/>
        <end position="151"/>
    </location>
</feature>
<evidence type="ECO:0000313" key="6">
    <source>
        <dbReference type="EMBL" id="MDO7907274.1"/>
    </source>
</evidence>
<accession>A0ABT9CDD6</accession>
<proteinExistence type="inferred from homology"/>
<dbReference type="HAMAP" id="MF_00745">
    <property type="entry name" value="SprT_like"/>
    <property type="match status" value="1"/>
</dbReference>
<feature type="binding site" evidence="4">
    <location>
        <position position="71"/>
    </location>
    <ligand>
        <name>Zn(2+)</name>
        <dbReference type="ChEBI" id="CHEBI:29105"/>
    </ligand>
</feature>
<organism evidence="6 7">
    <name type="scientific">Paenibacillus lacisoli</name>
    <dbReference type="NCBI Taxonomy" id="3064525"/>
    <lineage>
        <taxon>Bacteria</taxon>
        <taxon>Bacillati</taxon>
        <taxon>Bacillota</taxon>
        <taxon>Bacilli</taxon>
        <taxon>Bacillales</taxon>
        <taxon>Paenibacillaceae</taxon>
        <taxon>Paenibacillus</taxon>
    </lineage>
</organism>
<feature type="binding site" evidence="4">
    <location>
        <position position="67"/>
    </location>
    <ligand>
        <name>Zn(2+)</name>
        <dbReference type="ChEBI" id="CHEBI:29105"/>
    </ligand>
</feature>
<dbReference type="NCBIfam" id="NF003339">
    <property type="entry name" value="PRK04351.1"/>
    <property type="match status" value="1"/>
</dbReference>
<keyword evidence="3 4" id="KW-0862">Zinc</keyword>
<dbReference type="InterPro" id="IPR006640">
    <property type="entry name" value="SprT-like_domain"/>
</dbReference>
<evidence type="ECO:0000313" key="7">
    <source>
        <dbReference type="Proteomes" id="UP001240171"/>
    </source>
</evidence>
<evidence type="ECO:0000256" key="4">
    <source>
        <dbReference type="HAMAP-Rule" id="MF_00745"/>
    </source>
</evidence>
<evidence type="ECO:0000256" key="1">
    <source>
        <dbReference type="ARBA" id="ARBA00022490"/>
    </source>
</evidence>